<sequence length="287" mass="33196">MLLLIRPNYFATNQQALSTNAFMNSSKEAIEEKAIAEHNGLIQELFNHHIDFIFYENLNPQTLDALFANNWITVHLSQNKMMIYPMYLENRRLEVRWDIIEDLYKMYPNLKIYDLRSHSFHNALEGTGSMVFDHENRIIYAAVSKRTNELLLRQVGELLNYHVISFYTEYKNEPVYHTNVMMAIGKTWAVVCTQVIDHDDVREVVQSILESGKQMIEISTNQMEAFCGNVLEVYNRDKVPYTVMSDKAKKAFLPCQLISLGNIISVPFDTIETYGGGGVRCCLTEIE</sequence>
<dbReference type="InterPro" id="IPR014541">
    <property type="entry name" value="Amdntrnsf_FN0238"/>
</dbReference>
<reference evidence="1" key="1">
    <citation type="journal article" date="2020" name="Nature">
        <title>Giant virus diversity and host interactions through global metagenomics.</title>
        <authorList>
            <person name="Schulz F."/>
            <person name="Roux S."/>
            <person name="Paez-Espino D."/>
            <person name="Jungbluth S."/>
            <person name="Walsh D.A."/>
            <person name="Denef V.J."/>
            <person name="McMahon K.D."/>
            <person name="Konstantinidis K.T."/>
            <person name="Eloe-Fadrosh E.A."/>
            <person name="Kyrpides N.C."/>
            <person name="Woyke T."/>
        </authorList>
    </citation>
    <scope>NUCLEOTIDE SEQUENCE</scope>
    <source>
        <strain evidence="1">GVMAG-M-3300021962-46</strain>
    </source>
</reference>
<dbReference type="AlphaFoldDB" id="A0A6C0CTF8"/>
<dbReference type="PANTHER" id="PTHR43224">
    <property type="entry name" value="AMIDINOTRANSFERASE"/>
    <property type="match status" value="1"/>
</dbReference>
<evidence type="ECO:0008006" key="2">
    <source>
        <dbReference type="Google" id="ProtNLM"/>
    </source>
</evidence>
<protein>
    <recommendedName>
        <fullName evidence="2">Amidinotransferase</fullName>
    </recommendedName>
</protein>
<dbReference type="Gene3D" id="3.75.10.10">
    <property type="entry name" value="L-arginine/glycine Amidinotransferase, Chain A"/>
    <property type="match status" value="1"/>
</dbReference>
<proteinExistence type="predicted"/>
<evidence type="ECO:0000313" key="1">
    <source>
        <dbReference type="EMBL" id="QHT07160.1"/>
    </source>
</evidence>
<dbReference type="SUPFAM" id="SSF55909">
    <property type="entry name" value="Pentein"/>
    <property type="match status" value="1"/>
</dbReference>
<name>A0A6C0CTF8_9ZZZZ</name>
<dbReference type="EMBL" id="MN739479">
    <property type="protein sequence ID" value="QHT07160.1"/>
    <property type="molecule type" value="Genomic_DNA"/>
</dbReference>
<accession>A0A6C0CTF8</accession>
<organism evidence="1">
    <name type="scientific">viral metagenome</name>
    <dbReference type="NCBI Taxonomy" id="1070528"/>
    <lineage>
        <taxon>unclassified sequences</taxon>
        <taxon>metagenomes</taxon>
        <taxon>organismal metagenomes</taxon>
    </lineage>
</organism>
<dbReference type="Pfam" id="PF19420">
    <property type="entry name" value="DDAH_eukar"/>
    <property type="match status" value="1"/>
</dbReference>
<dbReference type="PANTHER" id="PTHR43224:SF1">
    <property type="entry name" value="AMIDINOTRANSFERASE"/>
    <property type="match status" value="1"/>
</dbReference>
<dbReference type="PIRSF" id="PIRSF028188">
    <property type="entry name" value="Amdntrnsf_FN0238"/>
    <property type="match status" value="1"/>
</dbReference>